<proteinExistence type="predicted"/>
<comment type="caution">
    <text evidence="2">The sequence shown here is derived from an EMBL/GenBank/DDBJ whole genome shotgun (WGS) entry which is preliminary data.</text>
</comment>
<dbReference type="EMBL" id="NIRI02000056">
    <property type="protein sequence ID" value="KAG5444251.1"/>
    <property type="molecule type" value="Genomic_DNA"/>
</dbReference>
<dbReference type="AlphaFoldDB" id="A0A419Q5P6"/>
<accession>A0A419Q5P6</accession>
<reference evidence="2 3" key="2">
    <citation type="journal article" date="2021" name="Genomics">
        <title>High-quality reference genome for Clonorchis sinensis.</title>
        <authorList>
            <person name="Young N.D."/>
            <person name="Stroehlein A.J."/>
            <person name="Kinkar L."/>
            <person name="Wang T."/>
            <person name="Sohn W.M."/>
            <person name="Chang B.C.H."/>
            <person name="Kaur P."/>
            <person name="Weisz D."/>
            <person name="Dudchenko O."/>
            <person name="Aiden E.L."/>
            <person name="Korhonen P.K."/>
            <person name="Gasser R.B."/>
        </authorList>
    </citation>
    <scope>NUCLEOTIDE SEQUENCE [LARGE SCALE GENOMIC DNA]</scope>
    <source>
        <strain evidence="2">Cs-k2</strain>
    </source>
</reference>
<organism evidence="2 3">
    <name type="scientific">Clonorchis sinensis</name>
    <name type="common">Chinese liver fluke</name>
    <dbReference type="NCBI Taxonomy" id="79923"/>
    <lineage>
        <taxon>Eukaryota</taxon>
        <taxon>Metazoa</taxon>
        <taxon>Spiralia</taxon>
        <taxon>Lophotrochozoa</taxon>
        <taxon>Platyhelminthes</taxon>
        <taxon>Trematoda</taxon>
        <taxon>Digenea</taxon>
        <taxon>Opisthorchiida</taxon>
        <taxon>Opisthorchiata</taxon>
        <taxon>Opisthorchiidae</taxon>
        <taxon>Clonorchis</taxon>
    </lineage>
</organism>
<dbReference type="Proteomes" id="UP000286415">
    <property type="component" value="Unassembled WGS sequence"/>
</dbReference>
<evidence type="ECO:0000313" key="2">
    <source>
        <dbReference type="EMBL" id="KAG5444251.1"/>
    </source>
</evidence>
<gene>
    <name evidence="2" type="ORF">CSKR_104519</name>
</gene>
<evidence type="ECO:0000256" key="1">
    <source>
        <dbReference type="SAM" id="MobiDB-lite"/>
    </source>
</evidence>
<reference evidence="2 3" key="1">
    <citation type="journal article" date="2018" name="Biotechnol. Adv.">
        <title>Improved genomic resources and new bioinformatic workflow for the carcinogenic parasite Clonorchis sinensis: Biotechnological implications.</title>
        <authorList>
            <person name="Wang D."/>
            <person name="Korhonen P.K."/>
            <person name="Gasser R.B."/>
            <person name="Young N.D."/>
        </authorList>
    </citation>
    <scope>NUCLEOTIDE SEQUENCE [LARGE SCALE GENOMIC DNA]</scope>
    <source>
        <strain evidence="2">Cs-k2</strain>
    </source>
</reference>
<keyword evidence="3" id="KW-1185">Reference proteome</keyword>
<dbReference type="InParanoid" id="A0A419Q5P6"/>
<name>A0A419Q5P6_CLOSI</name>
<feature type="region of interest" description="Disordered" evidence="1">
    <location>
        <begin position="1"/>
        <end position="33"/>
    </location>
</feature>
<protein>
    <submittedName>
        <fullName evidence="2">Uncharacterized protein</fullName>
    </submittedName>
</protein>
<sequence>MGHLSEDSGGNGRPHREGENRTRAAGLESATHRKKVQEWYQRGQSGLAGPHKVGFGIQPFASNCGLARGSPGTQLNLSFVMFPGNRMCCARPPHVPVATIFEISRYMYIRNALLISSSGRRSPRVIVNLMFYLNPNCMELAKYTHVQTNFVPLGTQLERS</sequence>
<evidence type="ECO:0000313" key="3">
    <source>
        <dbReference type="Proteomes" id="UP000286415"/>
    </source>
</evidence>